<protein>
    <submittedName>
        <fullName evidence="2">Uncharacterized protein</fullName>
    </submittedName>
</protein>
<evidence type="ECO:0000256" key="1">
    <source>
        <dbReference type="SAM" id="MobiDB-lite"/>
    </source>
</evidence>
<evidence type="ECO:0000313" key="2">
    <source>
        <dbReference type="EMBL" id="MFC4617134.1"/>
    </source>
</evidence>
<reference evidence="3" key="1">
    <citation type="journal article" date="2019" name="Int. J. Syst. Evol. Microbiol.">
        <title>The Global Catalogue of Microorganisms (GCM) 10K type strain sequencing project: providing services to taxonomists for standard genome sequencing and annotation.</title>
        <authorList>
            <consortium name="The Broad Institute Genomics Platform"/>
            <consortium name="The Broad Institute Genome Sequencing Center for Infectious Disease"/>
            <person name="Wu L."/>
            <person name="Ma J."/>
        </authorList>
    </citation>
    <scope>NUCLEOTIDE SEQUENCE [LARGE SCALE GENOMIC DNA]</scope>
    <source>
        <strain evidence="3">CGMCC 1.16306</strain>
    </source>
</reference>
<organism evidence="2 3">
    <name type="scientific">Camelliibacillus cellulosilyticus</name>
    <dbReference type="NCBI Taxonomy" id="2174486"/>
    <lineage>
        <taxon>Bacteria</taxon>
        <taxon>Bacillati</taxon>
        <taxon>Bacillota</taxon>
        <taxon>Bacilli</taxon>
        <taxon>Bacillales</taxon>
        <taxon>Sporolactobacillaceae</taxon>
        <taxon>Camelliibacillus</taxon>
    </lineage>
</organism>
<feature type="compositionally biased region" description="Basic and acidic residues" evidence="1">
    <location>
        <begin position="45"/>
        <end position="56"/>
    </location>
</feature>
<dbReference type="RefSeq" id="WP_376844195.1">
    <property type="nucleotide sequence ID" value="NZ_JBHSFW010000001.1"/>
</dbReference>
<evidence type="ECO:0000313" key="3">
    <source>
        <dbReference type="Proteomes" id="UP001596022"/>
    </source>
</evidence>
<gene>
    <name evidence="2" type="ORF">ACFO4N_00160</name>
</gene>
<feature type="compositionally biased region" description="Basic and acidic residues" evidence="1">
    <location>
        <begin position="1"/>
        <end position="32"/>
    </location>
</feature>
<dbReference type="Proteomes" id="UP001596022">
    <property type="component" value="Unassembled WGS sequence"/>
</dbReference>
<proteinExistence type="predicted"/>
<keyword evidence="3" id="KW-1185">Reference proteome</keyword>
<sequence length="56" mass="6531">MIEKDDKKWRTEIEHPHAPEIEHHTPHPDPDSARNLNDISFAPGENHDLNEHTNNC</sequence>
<dbReference type="EMBL" id="JBHSFW010000001">
    <property type="protein sequence ID" value="MFC4617134.1"/>
    <property type="molecule type" value="Genomic_DNA"/>
</dbReference>
<accession>A0ABV9GJ17</accession>
<comment type="caution">
    <text evidence="2">The sequence shown here is derived from an EMBL/GenBank/DDBJ whole genome shotgun (WGS) entry which is preliminary data.</text>
</comment>
<name>A0ABV9GJ17_9BACL</name>
<feature type="region of interest" description="Disordered" evidence="1">
    <location>
        <begin position="1"/>
        <end position="56"/>
    </location>
</feature>